<sequence>MSTIEGSRFSSRAESLMLRQRCADVVNMSTVPEVVLVKEAVLCHGSVCLCYASITMATDYDFWIEHEEALSARVEVLISGFLTLIVKRSHITETILRMTVCL</sequence>
<feature type="domain" description="Nucleoside phosphorylase" evidence="4">
    <location>
        <begin position="3"/>
        <end position="70"/>
    </location>
</feature>
<reference evidence="5" key="1">
    <citation type="submission" date="2025-08" db="UniProtKB">
        <authorList>
            <consortium name="Ensembl"/>
        </authorList>
    </citation>
    <scope>IDENTIFICATION</scope>
</reference>
<keyword evidence="1" id="KW-0328">Glycosyltransferase</keyword>
<reference evidence="5" key="2">
    <citation type="submission" date="2025-09" db="UniProtKB">
        <authorList>
            <consortium name="Ensembl"/>
        </authorList>
    </citation>
    <scope>IDENTIFICATION</scope>
</reference>
<dbReference type="STRING" id="43700.ENSMALP00000001776"/>
<dbReference type="GO" id="GO:0006166">
    <property type="term" value="P:purine ribonucleoside salvage"/>
    <property type="evidence" value="ECO:0007669"/>
    <property type="project" value="UniProtKB-KW"/>
</dbReference>
<dbReference type="Proteomes" id="UP000261600">
    <property type="component" value="Unplaced"/>
</dbReference>
<dbReference type="Ensembl" id="ENSMALT00000001827.1">
    <property type="protein sequence ID" value="ENSMALP00000001776.1"/>
    <property type="gene ID" value="ENSMALG00000001322.1"/>
</dbReference>
<name>A0A3Q3IMZ1_MONAL</name>
<dbReference type="AlphaFoldDB" id="A0A3Q3IMZ1"/>
<dbReference type="SUPFAM" id="SSF53167">
    <property type="entry name" value="Purine and uridine phosphorylases"/>
    <property type="match status" value="1"/>
</dbReference>
<evidence type="ECO:0000259" key="4">
    <source>
        <dbReference type="Pfam" id="PF01048"/>
    </source>
</evidence>
<organism evidence="5 6">
    <name type="scientific">Monopterus albus</name>
    <name type="common">Swamp eel</name>
    <dbReference type="NCBI Taxonomy" id="43700"/>
    <lineage>
        <taxon>Eukaryota</taxon>
        <taxon>Metazoa</taxon>
        <taxon>Chordata</taxon>
        <taxon>Craniata</taxon>
        <taxon>Vertebrata</taxon>
        <taxon>Euteleostomi</taxon>
        <taxon>Actinopterygii</taxon>
        <taxon>Neopterygii</taxon>
        <taxon>Teleostei</taxon>
        <taxon>Neoteleostei</taxon>
        <taxon>Acanthomorphata</taxon>
        <taxon>Anabantaria</taxon>
        <taxon>Synbranchiformes</taxon>
        <taxon>Synbranchidae</taxon>
        <taxon>Monopterus</taxon>
    </lineage>
</organism>
<evidence type="ECO:0000256" key="2">
    <source>
        <dbReference type="ARBA" id="ARBA00022679"/>
    </source>
</evidence>
<proteinExistence type="predicted"/>
<keyword evidence="2" id="KW-0808">Transferase</keyword>
<keyword evidence="3" id="KW-0660">Purine salvage</keyword>
<keyword evidence="6" id="KW-1185">Reference proteome</keyword>
<dbReference type="InterPro" id="IPR035994">
    <property type="entry name" value="Nucleoside_phosphorylase_sf"/>
</dbReference>
<dbReference type="GO" id="GO:0017061">
    <property type="term" value="F:S-methyl-5-thioadenosine phosphorylase activity"/>
    <property type="evidence" value="ECO:0007669"/>
    <property type="project" value="InterPro"/>
</dbReference>
<dbReference type="GO" id="GO:0019509">
    <property type="term" value="P:L-methionine salvage from methylthioadenosine"/>
    <property type="evidence" value="ECO:0007669"/>
    <property type="project" value="TreeGrafter"/>
</dbReference>
<protein>
    <recommendedName>
        <fullName evidence="4">Nucleoside phosphorylase domain-containing protein</fullName>
    </recommendedName>
</protein>
<evidence type="ECO:0000256" key="3">
    <source>
        <dbReference type="ARBA" id="ARBA00022726"/>
    </source>
</evidence>
<dbReference type="Gene3D" id="3.40.50.1580">
    <property type="entry name" value="Nucleoside phosphorylase domain"/>
    <property type="match status" value="1"/>
</dbReference>
<dbReference type="InterPro" id="IPR000845">
    <property type="entry name" value="Nucleoside_phosphorylase_d"/>
</dbReference>
<dbReference type="PANTHER" id="PTHR42679:SF2">
    <property type="entry name" value="S-METHYL-5'-THIOADENOSINE PHOSPHORYLASE"/>
    <property type="match status" value="1"/>
</dbReference>
<dbReference type="PANTHER" id="PTHR42679">
    <property type="entry name" value="S-METHYL-5'-THIOADENOSINE PHOSPHORYLASE"/>
    <property type="match status" value="1"/>
</dbReference>
<accession>A0A3Q3IMZ1</accession>
<dbReference type="Pfam" id="PF01048">
    <property type="entry name" value="PNP_UDP_1"/>
    <property type="match status" value="1"/>
</dbReference>
<dbReference type="GO" id="GO:0005829">
    <property type="term" value="C:cytosol"/>
    <property type="evidence" value="ECO:0007669"/>
    <property type="project" value="TreeGrafter"/>
</dbReference>
<dbReference type="InterPro" id="IPR010044">
    <property type="entry name" value="MTAP"/>
</dbReference>
<evidence type="ECO:0000313" key="5">
    <source>
        <dbReference type="Ensembl" id="ENSMALP00000001776.1"/>
    </source>
</evidence>
<evidence type="ECO:0000256" key="1">
    <source>
        <dbReference type="ARBA" id="ARBA00022676"/>
    </source>
</evidence>
<evidence type="ECO:0000313" key="6">
    <source>
        <dbReference type="Proteomes" id="UP000261600"/>
    </source>
</evidence>